<reference evidence="1" key="1">
    <citation type="submission" date="2015-12" db="EMBL/GenBank/DDBJ databases">
        <title>Gene expression during late stages of embryo sac development: a critical building block for successful pollen-pistil interactions.</title>
        <authorList>
            <person name="Liu Y."/>
            <person name="Joly V."/>
            <person name="Sabar M."/>
            <person name="Matton D.P."/>
        </authorList>
    </citation>
    <scope>NUCLEOTIDE SEQUENCE</scope>
</reference>
<evidence type="ECO:0000313" key="1">
    <source>
        <dbReference type="EMBL" id="JAP15527.1"/>
    </source>
</evidence>
<dbReference type="EMBL" id="GEDG01025040">
    <property type="protein sequence ID" value="JAP15527.1"/>
    <property type="molecule type" value="Transcribed_RNA"/>
</dbReference>
<name>A0A0V0H669_SOLCH</name>
<accession>A0A0V0H669</accession>
<proteinExistence type="predicted"/>
<protein>
    <submittedName>
        <fullName evidence="1">Putative ovule protein</fullName>
    </submittedName>
</protein>
<sequence length="61" mass="7267">MCILFDQINSLRKFDICLEISTNFTLKEKMPLLSLSFNLFGYFNLIQIQTKKIYINFIILN</sequence>
<dbReference type="AlphaFoldDB" id="A0A0V0H669"/>
<organism evidence="1">
    <name type="scientific">Solanum chacoense</name>
    <name type="common">Chaco potato</name>
    <dbReference type="NCBI Taxonomy" id="4108"/>
    <lineage>
        <taxon>Eukaryota</taxon>
        <taxon>Viridiplantae</taxon>
        <taxon>Streptophyta</taxon>
        <taxon>Embryophyta</taxon>
        <taxon>Tracheophyta</taxon>
        <taxon>Spermatophyta</taxon>
        <taxon>Magnoliopsida</taxon>
        <taxon>eudicotyledons</taxon>
        <taxon>Gunneridae</taxon>
        <taxon>Pentapetalae</taxon>
        <taxon>asterids</taxon>
        <taxon>lamiids</taxon>
        <taxon>Solanales</taxon>
        <taxon>Solanaceae</taxon>
        <taxon>Solanoideae</taxon>
        <taxon>Solaneae</taxon>
        <taxon>Solanum</taxon>
    </lineage>
</organism>